<evidence type="ECO:0000313" key="2">
    <source>
        <dbReference type="EMBL" id="PIZ62133.1"/>
    </source>
</evidence>
<feature type="transmembrane region" description="Helical" evidence="1">
    <location>
        <begin position="77"/>
        <end position="106"/>
    </location>
</feature>
<dbReference type="AlphaFoldDB" id="A0A2M7TWI7"/>
<keyword evidence="1" id="KW-1133">Transmembrane helix</keyword>
<accession>A0A2M7TWI7</accession>
<proteinExistence type="predicted"/>
<dbReference type="EMBL" id="PFOB01000065">
    <property type="protein sequence ID" value="PIZ62133.1"/>
    <property type="molecule type" value="Genomic_DNA"/>
</dbReference>
<keyword evidence="1" id="KW-0812">Transmembrane</keyword>
<sequence length="115" mass="13074">MKNKNLDIIKKRYLILFCSETVPVIVFLYASSTWTFQGASLASLIVFQAIQILATMFVTNILLFVIDSRRKKPMPLLLTLGLSFLLIPTLWFALSVLFGVFLAFWLNFTGESFVS</sequence>
<keyword evidence="1" id="KW-0472">Membrane</keyword>
<dbReference type="Proteomes" id="UP000228503">
    <property type="component" value="Unassembled WGS sequence"/>
</dbReference>
<evidence type="ECO:0000256" key="1">
    <source>
        <dbReference type="SAM" id="Phobius"/>
    </source>
</evidence>
<reference evidence="3" key="1">
    <citation type="submission" date="2017-09" db="EMBL/GenBank/DDBJ databases">
        <title>Depth-based differentiation of microbial function through sediment-hosted aquifers and enrichment of novel symbionts in the deep terrestrial subsurface.</title>
        <authorList>
            <person name="Probst A.J."/>
            <person name="Ladd B."/>
            <person name="Jarett J.K."/>
            <person name="Geller-Mcgrath D.E."/>
            <person name="Sieber C.M.K."/>
            <person name="Emerson J.B."/>
            <person name="Anantharaman K."/>
            <person name="Thomas B.C."/>
            <person name="Malmstrom R."/>
            <person name="Stieglmeier M."/>
            <person name="Klingl A."/>
            <person name="Woyke T."/>
            <person name="Ryan C.M."/>
            <person name="Banfield J.F."/>
        </authorList>
    </citation>
    <scope>NUCLEOTIDE SEQUENCE [LARGE SCALE GENOMIC DNA]</scope>
</reference>
<feature type="transmembrane region" description="Helical" evidence="1">
    <location>
        <begin position="12"/>
        <end position="30"/>
    </location>
</feature>
<comment type="caution">
    <text evidence="2">The sequence shown here is derived from an EMBL/GenBank/DDBJ whole genome shotgun (WGS) entry which is preliminary data.</text>
</comment>
<organism evidence="2 3">
    <name type="scientific">Candidatus Roizmanbacteria bacterium CG_4_10_14_0_2_um_filter_39_13</name>
    <dbReference type="NCBI Taxonomy" id="1974825"/>
    <lineage>
        <taxon>Bacteria</taxon>
        <taxon>Candidatus Roizmaniibacteriota</taxon>
    </lineage>
</organism>
<gene>
    <name evidence="2" type="ORF">COY16_05180</name>
</gene>
<evidence type="ECO:0000313" key="3">
    <source>
        <dbReference type="Proteomes" id="UP000228503"/>
    </source>
</evidence>
<name>A0A2M7TWI7_9BACT</name>
<feature type="transmembrane region" description="Helical" evidence="1">
    <location>
        <begin position="42"/>
        <end position="65"/>
    </location>
</feature>
<protein>
    <submittedName>
        <fullName evidence="2">Uncharacterized protein</fullName>
    </submittedName>
</protein>